<evidence type="ECO:0000313" key="1">
    <source>
        <dbReference type="EMBL" id="SFN05020.1"/>
    </source>
</evidence>
<protein>
    <submittedName>
        <fullName evidence="1">Uncharacterized protein</fullName>
    </submittedName>
</protein>
<name>A0A1I4VV15_9GAMM</name>
<accession>A0A1I4VV15</accession>
<proteinExistence type="predicted"/>
<dbReference type="AlphaFoldDB" id="A0A1I4VV15"/>
<dbReference type="RefSeq" id="WP_092404784.1">
    <property type="nucleotide sequence ID" value="NZ_FOVF01000003.1"/>
</dbReference>
<reference evidence="1 2" key="1">
    <citation type="submission" date="2016-10" db="EMBL/GenBank/DDBJ databases">
        <authorList>
            <person name="de Groot N.N."/>
        </authorList>
    </citation>
    <scope>NUCLEOTIDE SEQUENCE [LARGE SCALE GENOMIC DNA]</scope>
    <source>
        <strain evidence="1 2">CGMCC 1.7659</strain>
    </source>
</reference>
<dbReference type="STRING" id="578942.SAMN05216289_10376"/>
<keyword evidence="2" id="KW-1185">Reference proteome</keyword>
<dbReference type="Proteomes" id="UP000198575">
    <property type="component" value="Unassembled WGS sequence"/>
</dbReference>
<sequence>MNSDHLADVRHLRALAGNPVDRIADMQSGIRRLDSIVTNWRTFGARPRSLQDAEIIVEGLRRALVELRTQGEGADAG</sequence>
<organism evidence="1 2">
    <name type="scientific">Dokdonella immobilis</name>
    <dbReference type="NCBI Taxonomy" id="578942"/>
    <lineage>
        <taxon>Bacteria</taxon>
        <taxon>Pseudomonadati</taxon>
        <taxon>Pseudomonadota</taxon>
        <taxon>Gammaproteobacteria</taxon>
        <taxon>Lysobacterales</taxon>
        <taxon>Rhodanobacteraceae</taxon>
        <taxon>Dokdonella</taxon>
    </lineage>
</organism>
<evidence type="ECO:0000313" key="2">
    <source>
        <dbReference type="Proteomes" id="UP000198575"/>
    </source>
</evidence>
<dbReference type="EMBL" id="FOVF01000003">
    <property type="protein sequence ID" value="SFN05020.1"/>
    <property type="molecule type" value="Genomic_DNA"/>
</dbReference>
<gene>
    <name evidence="1" type="ORF">SAMN05216289_10376</name>
</gene>